<dbReference type="VEuPathDB" id="FungiDB:CH63R_01187"/>
<protein>
    <submittedName>
        <fullName evidence="2">LipA and NB-ARC domain-containing protein</fullName>
    </submittedName>
</protein>
<feature type="region of interest" description="Disordered" evidence="1">
    <location>
        <begin position="453"/>
        <end position="510"/>
    </location>
</feature>
<dbReference type="RefSeq" id="XP_018164524.1">
    <property type="nucleotide sequence ID" value="XM_018296162.1"/>
</dbReference>
<evidence type="ECO:0000313" key="2">
    <source>
        <dbReference type="EMBL" id="OBR16007.1"/>
    </source>
</evidence>
<feature type="region of interest" description="Disordered" evidence="1">
    <location>
        <begin position="82"/>
        <end position="227"/>
    </location>
</feature>
<feature type="region of interest" description="Disordered" evidence="1">
    <location>
        <begin position="295"/>
        <end position="403"/>
    </location>
</feature>
<gene>
    <name evidence="2" type="ORF">CH63R_01187</name>
</gene>
<feature type="region of interest" description="Disordered" evidence="1">
    <location>
        <begin position="580"/>
        <end position="604"/>
    </location>
</feature>
<feature type="region of interest" description="Disordered" evidence="1">
    <location>
        <begin position="244"/>
        <end position="265"/>
    </location>
</feature>
<comment type="caution">
    <text evidence="2">The sequence shown here is derived from an EMBL/GenBank/DDBJ whole genome shotgun (WGS) entry which is preliminary data.</text>
</comment>
<feature type="compositionally biased region" description="Polar residues" evidence="1">
    <location>
        <begin position="479"/>
        <end position="499"/>
    </location>
</feature>
<feature type="compositionally biased region" description="Basic and acidic residues" evidence="1">
    <location>
        <begin position="85"/>
        <end position="99"/>
    </location>
</feature>
<name>A0A1B7YVD9_COLHI</name>
<dbReference type="GeneID" id="28860269"/>
<feature type="compositionally biased region" description="Low complexity" evidence="1">
    <location>
        <begin position="252"/>
        <end position="261"/>
    </location>
</feature>
<proteinExistence type="predicted"/>
<keyword evidence="3" id="KW-1185">Reference proteome</keyword>
<feature type="compositionally biased region" description="Basic and acidic residues" evidence="1">
    <location>
        <begin position="348"/>
        <end position="364"/>
    </location>
</feature>
<dbReference type="Proteomes" id="UP000092177">
    <property type="component" value="Chromosome 1"/>
</dbReference>
<organism evidence="2 3">
    <name type="scientific">Colletotrichum higginsianum (strain IMI 349063)</name>
    <name type="common">Crucifer anthracnose fungus</name>
    <dbReference type="NCBI Taxonomy" id="759273"/>
    <lineage>
        <taxon>Eukaryota</taxon>
        <taxon>Fungi</taxon>
        <taxon>Dikarya</taxon>
        <taxon>Ascomycota</taxon>
        <taxon>Pezizomycotina</taxon>
        <taxon>Sordariomycetes</taxon>
        <taxon>Hypocreomycetidae</taxon>
        <taxon>Glomerellales</taxon>
        <taxon>Glomerellaceae</taxon>
        <taxon>Colletotrichum</taxon>
        <taxon>Colletotrichum destructivum species complex</taxon>
    </lineage>
</organism>
<sequence length="628" mass="68283">MRKRKLPGEIDELQKTISTDIVDGNETVRHASVFEHANSVSSRSTDTSGGEDLLNPTCPFENAEPESSLTFIDPNHFHMPYLSFPEDREPRNEDERSEGRTITPYPPDVIEGSYPDASEREWTIISRHRSARKQEQRRYDDRRGALRETAATANDPRVSISRESARGLITPPQSSRGGRSSRHSGLTATSEASASLMHIKKASPPPPRGGGYIHDKSRSSSTGTAAKPLSVLGKSSYANVVSGTAVEDETKSSPTFSTPPSRAGSIDRAATYDDVLSVNSLRTIDSVSLSIAQRMKENTPPHTIDSRDRPPAGRPLAPPQKQELHLPRHPYITNLLRRVTESVSGTRRQKELEKERTTLDRSSKSLDTVPPASRSVERFPEMPRRGTRTASSSPGSQHPAFYPPELSIVTDQTSILRHDALVQQDVAPSRPPYPWNDREPYSEVLARSNTVLGRDGLNVSTPATTLQSSSTDAPPPIGYSSQPMSRNPSSNSQLAAVTDSTGTSVSSNSGSIRSALLRARAPSMIETEPSPRLAPMDMDQTPSVVWGRGQSGRPVDEAFWGGNNVPGILPMGQVPNFEAARESPLTSPRSSSGGENMARSGSGGIRLKSGRIIEFGDLSFDVAEADQR</sequence>
<evidence type="ECO:0000313" key="3">
    <source>
        <dbReference type="Proteomes" id="UP000092177"/>
    </source>
</evidence>
<feature type="compositionally biased region" description="Basic and acidic residues" evidence="1">
    <location>
        <begin position="132"/>
        <end position="146"/>
    </location>
</feature>
<feature type="compositionally biased region" description="Low complexity" evidence="1">
    <location>
        <begin position="500"/>
        <end position="510"/>
    </location>
</feature>
<dbReference type="EMBL" id="LTAN01000001">
    <property type="protein sequence ID" value="OBR16007.1"/>
    <property type="molecule type" value="Genomic_DNA"/>
</dbReference>
<feature type="compositionally biased region" description="Polar residues" evidence="1">
    <location>
        <begin position="584"/>
        <end position="594"/>
    </location>
</feature>
<reference evidence="3" key="1">
    <citation type="journal article" date="2017" name="BMC Genomics">
        <title>Gapless genome assembly of Colletotrichum higginsianum reveals chromosome structure and association of transposable elements with secondary metabolite gene clusters.</title>
        <authorList>
            <person name="Dallery J.-F."/>
            <person name="Lapalu N."/>
            <person name="Zampounis A."/>
            <person name="Pigne S."/>
            <person name="Luyten I."/>
            <person name="Amselem J."/>
            <person name="Wittenberg A.H.J."/>
            <person name="Zhou S."/>
            <person name="de Queiroz M.V."/>
            <person name="Robin G.P."/>
            <person name="Auger A."/>
            <person name="Hainaut M."/>
            <person name="Henrissat B."/>
            <person name="Kim K.-T."/>
            <person name="Lee Y.-H."/>
            <person name="Lespinet O."/>
            <person name="Schwartz D.C."/>
            <person name="Thon M.R."/>
            <person name="O'Connell R.J."/>
        </authorList>
    </citation>
    <scope>NUCLEOTIDE SEQUENCE [LARGE SCALE GENOMIC DNA]</scope>
    <source>
        <strain evidence="3">IMI 349063</strain>
    </source>
</reference>
<dbReference type="KEGG" id="chig:CH63R_01187"/>
<accession>A0A1B7YVD9</accession>
<feature type="compositionally biased region" description="Polar residues" evidence="1">
    <location>
        <begin position="458"/>
        <end position="472"/>
    </location>
</feature>
<feature type="compositionally biased region" description="Basic and acidic residues" evidence="1">
    <location>
        <begin position="295"/>
        <end position="311"/>
    </location>
</feature>
<evidence type="ECO:0000256" key="1">
    <source>
        <dbReference type="SAM" id="MobiDB-lite"/>
    </source>
</evidence>
<feature type="compositionally biased region" description="Basic and acidic residues" evidence="1">
    <location>
        <begin position="375"/>
        <end position="384"/>
    </location>
</feature>
<dbReference type="AlphaFoldDB" id="A0A1B7YVD9"/>